<keyword evidence="2 8" id="KW-0963">Cytoplasm</keyword>
<comment type="caution">
    <text evidence="10">The sequence shown here is derived from an EMBL/GenBank/DDBJ whole genome shotgun (WGS) entry which is preliminary data.</text>
</comment>
<dbReference type="FunFam" id="3.40.50.300:FF:000991">
    <property type="entry name" value="Dephospho-CoA kinase"/>
    <property type="match status" value="1"/>
</dbReference>
<dbReference type="GO" id="GO:0005524">
    <property type="term" value="F:ATP binding"/>
    <property type="evidence" value="ECO:0007669"/>
    <property type="project" value="UniProtKB-UniRule"/>
</dbReference>
<dbReference type="CDD" id="cd02022">
    <property type="entry name" value="DPCK"/>
    <property type="match status" value="1"/>
</dbReference>
<proteinExistence type="inferred from homology"/>
<comment type="subcellular location">
    <subcellularLocation>
        <location evidence="8">Cytoplasm</location>
    </subcellularLocation>
</comment>
<dbReference type="GO" id="GO:0004140">
    <property type="term" value="F:dephospho-CoA kinase activity"/>
    <property type="evidence" value="ECO:0007669"/>
    <property type="project" value="UniProtKB-UniRule"/>
</dbReference>
<dbReference type="Gene3D" id="3.40.50.300">
    <property type="entry name" value="P-loop containing nucleotide triphosphate hydrolases"/>
    <property type="match status" value="1"/>
</dbReference>
<keyword evidence="11" id="KW-1185">Reference proteome</keyword>
<dbReference type="PANTHER" id="PTHR10695:SF46">
    <property type="entry name" value="BIFUNCTIONAL COENZYME A SYNTHASE-RELATED"/>
    <property type="match status" value="1"/>
</dbReference>
<comment type="similarity">
    <text evidence="1 8">Belongs to the CoaE family.</text>
</comment>
<dbReference type="Proteomes" id="UP000190229">
    <property type="component" value="Unassembled WGS sequence"/>
</dbReference>
<accession>A0A1V4ER26</accession>
<reference evidence="10 11" key="1">
    <citation type="submission" date="2017-02" db="EMBL/GenBank/DDBJ databases">
        <title>Draft genome of Acidibacillus ferrooxidans Huett2.</title>
        <authorList>
            <person name="Schopf S."/>
        </authorList>
    </citation>
    <scope>NUCLEOTIDE SEQUENCE [LARGE SCALE GENOMIC DNA]</scope>
    <source>
        <strain evidence="10 11">Huett2</strain>
    </source>
</reference>
<dbReference type="OrthoDB" id="9812943at2"/>
<dbReference type="PANTHER" id="PTHR10695">
    <property type="entry name" value="DEPHOSPHO-COA KINASE-RELATED"/>
    <property type="match status" value="1"/>
</dbReference>
<dbReference type="EC" id="2.7.1.24" evidence="8 9"/>
<name>A0A1V4ER26_9BACL</name>
<sequence>MLLVGLTGGIATGKSTVSTLLIARGIPVLDADRIAREVVMPGTETLKALVEAFGDGILTDDGTLDRAALGRFVFHDVAARERVNAITHPAIRSLMVSRARELEAGVRARPIILDVPLLFEGETHKVVDVTVLVYASRPIQLQRLMQRNPLTVSEANARIDAQMSTEAKRRLATIVIENDGSLSELEARVDRLCEILGKLAREDEMGEVQSDINSRSTRPQVVIS</sequence>
<dbReference type="HAMAP" id="MF_00376">
    <property type="entry name" value="Dephospho_CoA_kinase"/>
    <property type="match status" value="1"/>
</dbReference>
<evidence type="ECO:0000256" key="8">
    <source>
        <dbReference type="HAMAP-Rule" id="MF_00376"/>
    </source>
</evidence>
<dbReference type="SUPFAM" id="SSF52540">
    <property type="entry name" value="P-loop containing nucleoside triphosphate hydrolases"/>
    <property type="match status" value="1"/>
</dbReference>
<evidence type="ECO:0000256" key="9">
    <source>
        <dbReference type="NCBIfam" id="TIGR00152"/>
    </source>
</evidence>
<feature type="binding site" evidence="8">
    <location>
        <begin position="11"/>
        <end position="16"/>
    </location>
    <ligand>
        <name>ATP</name>
        <dbReference type="ChEBI" id="CHEBI:30616"/>
    </ligand>
</feature>
<gene>
    <name evidence="8" type="primary">coaE</name>
    <name evidence="10" type="ORF">B2M26_12900</name>
</gene>
<dbReference type="InterPro" id="IPR001977">
    <property type="entry name" value="Depp_CoAkinase"/>
</dbReference>
<dbReference type="GO" id="GO:0005737">
    <property type="term" value="C:cytoplasm"/>
    <property type="evidence" value="ECO:0007669"/>
    <property type="project" value="UniProtKB-SubCell"/>
</dbReference>
<keyword evidence="7 8" id="KW-0173">Coenzyme A biosynthesis</keyword>
<keyword evidence="6 8" id="KW-0067">ATP-binding</keyword>
<keyword evidence="3 8" id="KW-0808">Transferase</keyword>
<keyword evidence="5 8" id="KW-0418">Kinase</keyword>
<dbReference type="InterPro" id="IPR027417">
    <property type="entry name" value="P-loop_NTPase"/>
</dbReference>
<evidence type="ECO:0000256" key="2">
    <source>
        <dbReference type="ARBA" id="ARBA00022490"/>
    </source>
</evidence>
<organism evidence="10 11">
    <name type="scientific">Ferroacidibacillus organovorans</name>
    <dbReference type="NCBI Taxonomy" id="1765683"/>
    <lineage>
        <taxon>Bacteria</taxon>
        <taxon>Bacillati</taxon>
        <taxon>Bacillota</taxon>
        <taxon>Bacilli</taxon>
        <taxon>Bacillales</taxon>
        <taxon>Alicyclobacillaceae</taxon>
        <taxon>Ferroacidibacillus</taxon>
    </lineage>
</organism>
<dbReference type="AlphaFoldDB" id="A0A1V4ER26"/>
<dbReference type="GO" id="GO:0015937">
    <property type="term" value="P:coenzyme A biosynthetic process"/>
    <property type="evidence" value="ECO:0007669"/>
    <property type="project" value="UniProtKB-UniRule"/>
</dbReference>
<evidence type="ECO:0000256" key="3">
    <source>
        <dbReference type="ARBA" id="ARBA00022679"/>
    </source>
</evidence>
<comment type="pathway">
    <text evidence="8">Cofactor biosynthesis; coenzyme A biosynthesis; CoA from (R)-pantothenate: step 5/5.</text>
</comment>
<dbReference type="UniPathway" id="UPA00241">
    <property type="reaction ID" value="UER00356"/>
</dbReference>
<evidence type="ECO:0000313" key="10">
    <source>
        <dbReference type="EMBL" id="OPG15351.1"/>
    </source>
</evidence>
<evidence type="ECO:0000256" key="7">
    <source>
        <dbReference type="ARBA" id="ARBA00022993"/>
    </source>
</evidence>
<keyword evidence="4 8" id="KW-0547">Nucleotide-binding</keyword>
<evidence type="ECO:0000256" key="6">
    <source>
        <dbReference type="ARBA" id="ARBA00022840"/>
    </source>
</evidence>
<evidence type="ECO:0000256" key="1">
    <source>
        <dbReference type="ARBA" id="ARBA00009018"/>
    </source>
</evidence>
<comment type="catalytic activity">
    <reaction evidence="8">
        <text>3'-dephospho-CoA + ATP = ADP + CoA + H(+)</text>
        <dbReference type="Rhea" id="RHEA:18245"/>
        <dbReference type="ChEBI" id="CHEBI:15378"/>
        <dbReference type="ChEBI" id="CHEBI:30616"/>
        <dbReference type="ChEBI" id="CHEBI:57287"/>
        <dbReference type="ChEBI" id="CHEBI:57328"/>
        <dbReference type="ChEBI" id="CHEBI:456216"/>
        <dbReference type="EC" id="2.7.1.24"/>
    </reaction>
</comment>
<dbReference type="EMBL" id="MWPS01000038">
    <property type="protein sequence ID" value="OPG15351.1"/>
    <property type="molecule type" value="Genomic_DNA"/>
</dbReference>
<dbReference type="Pfam" id="PF01121">
    <property type="entry name" value="CoaE"/>
    <property type="match status" value="1"/>
</dbReference>
<dbReference type="PROSITE" id="PS51219">
    <property type="entry name" value="DPCK"/>
    <property type="match status" value="1"/>
</dbReference>
<protein>
    <recommendedName>
        <fullName evidence="8 9">Dephospho-CoA kinase</fullName>
        <ecNumber evidence="8 9">2.7.1.24</ecNumber>
    </recommendedName>
    <alternativeName>
        <fullName evidence="8">Dephosphocoenzyme A kinase</fullName>
    </alternativeName>
</protein>
<evidence type="ECO:0000313" key="11">
    <source>
        <dbReference type="Proteomes" id="UP000190229"/>
    </source>
</evidence>
<dbReference type="NCBIfam" id="TIGR00152">
    <property type="entry name" value="dephospho-CoA kinase"/>
    <property type="match status" value="1"/>
</dbReference>
<evidence type="ECO:0000256" key="5">
    <source>
        <dbReference type="ARBA" id="ARBA00022777"/>
    </source>
</evidence>
<evidence type="ECO:0000256" key="4">
    <source>
        <dbReference type="ARBA" id="ARBA00022741"/>
    </source>
</evidence>
<comment type="function">
    <text evidence="8">Catalyzes the phosphorylation of the 3'-hydroxyl group of dephosphocoenzyme A to form coenzyme A.</text>
</comment>